<organism evidence="1 2">
    <name type="scientific">Ancylostoma ceylanicum</name>
    <dbReference type="NCBI Taxonomy" id="53326"/>
    <lineage>
        <taxon>Eukaryota</taxon>
        <taxon>Metazoa</taxon>
        <taxon>Ecdysozoa</taxon>
        <taxon>Nematoda</taxon>
        <taxon>Chromadorea</taxon>
        <taxon>Rhabditida</taxon>
        <taxon>Rhabditina</taxon>
        <taxon>Rhabditomorpha</taxon>
        <taxon>Strongyloidea</taxon>
        <taxon>Ancylostomatidae</taxon>
        <taxon>Ancylostomatinae</taxon>
        <taxon>Ancylostoma</taxon>
    </lineage>
</organism>
<dbReference type="EMBL" id="JARK01000021">
    <property type="protein sequence ID" value="EYC45626.1"/>
    <property type="molecule type" value="Genomic_DNA"/>
</dbReference>
<evidence type="ECO:0000313" key="1">
    <source>
        <dbReference type="EMBL" id="EYC45626.1"/>
    </source>
</evidence>
<proteinExistence type="predicted"/>
<dbReference type="AlphaFoldDB" id="A0A016X1B3"/>
<keyword evidence="2" id="KW-1185">Reference proteome</keyword>
<protein>
    <submittedName>
        <fullName evidence="1">Uncharacterized protein</fullName>
    </submittedName>
</protein>
<comment type="caution">
    <text evidence="1">The sequence shown here is derived from an EMBL/GenBank/DDBJ whole genome shotgun (WGS) entry which is preliminary data.</text>
</comment>
<accession>A0A016X1B3</accession>
<gene>
    <name evidence="1" type="primary">Acey_s0421.g1167</name>
    <name evidence="1" type="ORF">Y032_0421g1167</name>
</gene>
<dbReference type="Proteomes" id="UP000024635">
    <property type="component" value="Unassembled WGS sequence"/>
</dbReference>
<evidence type="ECO:0000313" key="2">
    <source>
        <dbReference type="Proteomes" id="UP000024635"/>
    </source>
</evidence>
<reference evidence="2" key="1">
    <citation type="journal article" date="2015" name="Nat. Genet.">
        <title>The genome and transcriptome of the zoonotic hookworm Ancylostoma ceylanicum identify infection-specific gene families.</title>
        <authorList>
            <person name="Schwarz E.M."/>
            <person name="Hu Y."/>
            <person name="Antoshechkin I."/>
            <person name="Miller M.M."/>
            <person name="Sternberg P.W."/>
            <person name="Aroian R.V."/>
        </authorList>
    </citation>
    <scope>NUCLEOTIDE SEQUENCE</scope>
    <source>
        <strain evidence="2">HY135</strain>
    </source>
</reference>
<name>A0A016X1B3_9BILA</name>
<sequence length="149" mass="17231">MMQEATRPYALLLMVFQGKKELLLESAVIAAQDNDSRVVVPLSALDNQRKITAVLLLFRSYHYTDIRLGTWPSPELISSEGTPSSPQRCQFDRYLIIVKHVRVLCFECFCYHQVVRWYSFIGGLTFRPERLLRRRVPPNNLVVAEAFKA</sequence>